<feature type="compositionally biased region" description="Acidic residues" evidence="1">
    <location>
        <begin position="17"/>
        <end position="31"/>
    </location>
</feature>
<dbReference type="Proteomes" id="UP001419268">
    <property type="component" value="Unassembled WGS sequence"/>
</dbReference>
<feature type="region of interest" description="Disordered" evidence="1">
    <location>
        <begin position="1"/>
        <end position="75"/>
    </location>
</feature>
<dbReference type="AlphaFoldDB" id="A0AAP0PNY6"/>
<accession>A0AAP0PNY6</accession>
<evidence type="ECO:0000313" key="2">
    <source>
        <dbReference type="EMBL" id="KAK9149499.1"/>
    </source>
</evidence>
<gene>
    <name evidence="2" type="ORF">Scep_008256</name>
</gene>
<proteinExistence type="predicted"/>
<reference evidence="2 3" key="1">
    <citation type="submission" date="2024-01" db="EMBL/GenBank/DDBJ databases">
        <title>Genome assemblies of Stephania.</title>
        <authorList>
            <person name="Yang L."/>
        </authorList>
    </citation>
    <scope>NUCLEOTIDE SEQUENCE [LARGE SCALE GENOMIC DNA]</scope>
    <source>
        <strain evidence="2">JXDWG</strain>
        <tissue evidence="2">Leaf</tissue>
    </source>
</reference>
<comment type="caution">
    <text evidence="2">The sequence shown here is derived from an EMBL/GenBank/DDBJ whole genome shotgun (WGS) entry which is preliminary data.</text>
</comment>
<dbReference type="EMBL" id="JBBNAG010000003">
    <property type="protein sequence ID" value="KAK9149499.1"/>
    <property type="molecule type" value="Genomic_DNA"/>
</dbReference>
<evidence type="ECO:0000313" key="3">
    <source>
        <dbReference type="Proteomes" id="UP001419268"/>
    </source>
</evidence>
<organism evidence="2 3">
    <name type="scientific">Stephania cephalantha</name>
    <dbReference type="NCBI Taxonomy" id="152367"/>
    <lineage>
        <taxon>Eukaryota</taxon>
        <taxon>Viridiplantae</taxon>
        <taxon>Streptophyta</taxon>
        <taxon>Embryophyta</taxon>
        <taxon>Tracheophyta</taxon>
        <taxon>Spermatophyta</taxon>
        <taxon>Magnoliopsida</taxon>
        <taxon>Ranunculales</taxon>
        <taxon>Menispermaceae</taxon>
        <taxon>Menispermoideae</taxon>
        <taxon>Cissampelideae</taxon>
        <taxon>Stephania</taxon>
    </lineage>
</organism>
<sequence length="155" mass="17313">MTRPTPARAHPLIGAGEEAESGAEGDGEEHEIEVPVSRRRGPCGGGRSGGTLGEGGGEDEAGKRTGEWDWEEGEEEWRRKRDPTVEIWSWRAGRLGRGIGGISREIGALMMKEREMMEVEMERIHERGSDLHEHGVLDRQRDEKCVKWGVLVLFI</sequence>
<name>A0AAP0PNY6_9MAGN</name>
<evidence type="ECO:0000256" key="1">
    <source>
        <dbReference type="SAM" id="MobiDB-lite"/>
    </source>
</evidence>
<feature type="compositionally biased region" description="Gly residues" evidence="1">
    <location>
        <begin position="42"/>
        <end position="55"/>
    </location>
</feature>
<keyword evidence="3" id="KW-1185">Reference proteome</keyword>
<protein>
    <submittedName>
        <fullName evidence="2">Uncharacterized protein</fullName>
    </submittedName>
</protein>